<feature type="region of interest" description="Disordered" evidence="1">
    <location>
        <begin position="1"/>
        <end position="41"/>
    </location>
</feature>
<comment type="caution">
    <text evidence="2">The sequence shown here is derived from an EMBL/GenBank/DDBJ whole genome shotgun (WGS) entry which is preliminary data.</text>
</comment>
<dbReference type="Proteomes" id="UP001152888">
    <property type="component" value="Unassembled WGS sequence"/>
</dbReference>
<reference evidence="2" key="1">
    <citation type="submission" date="2022-03" db="EMBL/GenBank/DDBJ databases">
        <authorList>
            <person name="Sayadi A."/>
        </authorList>
    </citation>
    <scope>NUCLEOTIDE SEQUENCE</scope>
</reference>
<evidence type="ECO:0000313" key="3">
    <source>
        <dbReference type="Proteomes" id="UP001152888"/>
    </source>
</evidence>
<name>A0A9P0QFQ5_ACAOB</name>
<feature type="compositionally biased region" description="Basic and acidic residues" evidence="1">
    <location>
        <begin position="20"/>
        <end position="41"/>
    </location>
</feature>
<organism evidence="2 3">
    <name type="scientific">Acanthoscelides obtectus</name>
    <name type="common">Bean weevil</name>
    <name type="synonym">Bruchus obtectus</name>
    <dbReference type="NCBI Taxonomy" id="200917"/>
    <lineage>
        <taxon>Eukaryota</taxon>
        <taxon>Metazoa</taxon>
        <taxon>Ecdysozoa</taxon>
        <taxon>Arthropoda</taxon>
        <taxon>Hexapoda</taxon>
        <taxon>Insecta</taxon>
        <taxon>Pterygota</taxon>
        <taxon>Neoptera</taxon>
        <taxon>Endopterygota</taxon>
        <taxon>Coleoptera</taxon>
        <taxon>Polyphaga</taxon>
        <taxon>Cucujiformia</taxon>
        <taxon>Chrysomeloidea</taxon>
        <taxon>Chrysomelidae</taxon>
        <taxon>Bruchinae</taxon>
        <taxon>Bruchini</taxon>
        <taxon>Acanthoscelides</taxon>
    </lineage>
</organism>
<accession>A0A9P0QFQ5</accession>
<protein>
    <submittedName>
        <fullName evidence="2">Uncharacterized protein</fullName>
    </submittedName>
</protein>
<proteinExistence type="predicted"/>
<sequence length="66" mass="7923">MVVSNNSSDEEPLARKIKKRELTTEKKQMHSRPEAYEEKSLNKVENSEENWFCIECFEQYSHTTRK</sequence>
<gene>
    <name evidence="2" type="ORF">ACAOBT_LOCUS37037</name>
</gene>
<evidence type="ECO:0000256" key="1">
    <source>
        <dbReference type="SAM" id="MobiDB-lite"/>
    </source>
</evidence>
<keyword evidence="3" id="KW-1185">Reference proteome</keyword>
<dbReference type="EMBL" id="CAKOFQ010010137">
    <property type="protein sequence ID" value="CAH2019263.1"/>
    <property type="molecule type" value="Genomic_DNA"/>
</dbReference>
<dbReference type="AlphaFoldDB" id="A0A9P0QFQ5"/>
<evidence type="ECO:0000313" key="2">
    <source>
        <dbReference type="EMBL" id="CAH2019263.1"/>
    </source>
</evidence>